<accession>A0AAQ4FNH3</accession>
<sequence length="94" mass="10590">MPATTGCARSMGRLKEPVRACRQHNQRVQLAVSLQGIKIRDGKTGELVFHYPVPQISFIWQDTSGARAAGYTYVAQDESYRYIAIKTDKEAMQQ</sequence>
<dbReference type="PANTHER" id="PTHR47695:SF3">
    <property type="entry name" value="PID DOMAIN-CONTAINING PROTEIN"/>
    <property type="match status" value="1"/>
</dbReference>
<dbReference type="EMBL" id="JARKHS020001141">
    <property type="protein sequence ID" value="KAK8788108.1"/>
    <property type="molecule type" value="Genomic_DNA"/>
</dbReference>
<proteinExistence type="predicted"/>
<dbReference type="Gene3D" id="2.30.29.30">
    <property type="entry name" value="Pleckstrin-homology domain (PH domain)/Phosphotyrosine-binding domain (PTB)"/>
    <property type="match status" value="1"/>
</dbReference>
<dbReference type="InterPro" id="IPR011993">
    <property type="entry name" value="PH-like_dom_sf"/>
</dbReference>
<keyword evidence="3" id="KW-1185">Reference proteome</keyword>
<dbReference type="SUPFAM" id="SSF50729">
    <property type="entry name" value="PH domain-like"/>
    <property type="match status" value="1"/>
</dbReference>
<feature type="domain" description="PID" evidence="1">
    <location>
        <begin position="6"/>
        <end position="91"/>
    </location>
</feature>
<evidence type="ECO:0000313" key="2">
    <source>
        <dbReference type="EMBL" id="KAK8788108.1"/>
    </source>
</evidence>
<gene>
    <name evidence="2" type="ORF">V5799_022116</name>
</gene>
<protein>
    <recommendedName>
        <fullName evidence="1">PID domain-containing protein</fullName>
    </recommendedName>
</protein>
<reference evidence="2 3" key="1">
    <citation type="journal article" date="2023" name="Arcadia Sci">
        <title>De novo assembly of a long-read Amblyomma americanum tick genome.</title>
        <authorList>
            <person name="Chou S."/>
            <person name="Poskanzer K.E."/>
            <person name="Rollins M."/>
            <person name="Thuy-Boun P.S."/>
        </authorList>
    </citation>
    <scope>NUCLEOTIDE SEQUENCE [LARGE SCALE GENOMIC DNA]</scope>
    <source>
        <strain evidence="2">F_SG_1</strain>
        <tissue evidence="2">Salivary glands</tissue>
    </source>
</reference>
<dbReference type="GO" id="GO:0005737">
    <property type="term" value="C:cytoplasm"/>
    <property type="evidence" value="ECO:0007669"/>
    <property type="project" value="TreeGrafter"/>
</dbReference>
<dbReference type="AlphaFoldDB" id="A0AAQ4FNH3"/>
<evidence type="ECO:0000259" key="1">
    <source>
        <dbReference type="PROSITE" id="PS01179"/>
    </source>
</evidence>
<dbReference type="Proteomes" id="UP001321473">
    <property type="component" value="Unassembled WGS sequence"/>
</dbReference>
<evidence type="ECO:0000313" key="3">
    <source>
        <dbReference type="Proteomes" id="UP001321473"/>
    </source>
</evidence>
<dbReference type="PANTHER" id="PTHR47695">
    <property type="entry name" value="PID DOMAIN-CONTAINING PROTEIN"/>
    <property type="match status" value="1"/>
</dbReference>
<dbReference type="InterPro" id="IPR006020">
    <property type="entry name" value="PTB/PI_dom"/>
</dbReference>
<organism evidence="2 3">
    <name type="scientific">Amblyomma americanum</name>
    <name type="common">Lone star tick</name>
    <dbReference type="NCBI Taxonomy" id="6943"/>
    <lineage>
        <taxon>Eukaryota</taxon>
        <taxon>Metazoa</taxon>
        <taxon>Ecdysozoa</taxon>
        <taxon>Arthropoda</taxon>
        <taxon>Chelicerata</taxon>
        <taxon>Arachnida</taxon>
        <taxon>Acari</taxon>
        <taxon>Parasitiformes</taxon>
        <taxon>Ixodida</taxon>
        <taxon>Ixodoidea</taxon>
        <taxon>Ixodidae</taxon>
        <taxon>Amblyomminae</taxon>
        <taxon>Amblyomma</taxon>
    </lineage>
</organism>
<comment type="caution">
    <text evidence="2">The sequence shown here is derived from an EMBL/GenBank/DDBJ whole genome shotgun (WGS) entry which is preliminary data.</text>
</comment>
<dbReference type="PROSITE" id="PS01179">
    <property type="entry name" value="PID"/>
    <property type="match status" value="1"/>
</dbReference>
<name>A0AAQ4FNH3_AMBAM</name>